<dbReference type="EMBL" id="JAYWIO010000003">
    <property type="protein sequence ID" value="KAK7275721.1"/>
    <property type="molecule type" value="Genomic_DNA"/>
</dbReference>
<protein>
    <submittedName>
        <fullName evidence="1">Uncharacterized protein</fullName>
    </submittedName>
</protein>
<keyword evidence="2" id="KW-1185">Reference proteome</keyword>
<dbReference type="Proteomes" id="UP001372338">
    <property type="component" value="Unassembled WGS sequence"/>
</dbReference>
<dbReference type="AlphaFoldDB" id="A0AAN9FI45"/>
<gene>
    <name evidence="1" type="ORF">RIF29_16843</name>
</gene>
<name>A0AAN9FI45_CROPI</name>
<proteinExistence type="predicted"/>
<reference evidence="1 2" key="1">
    <citation type="submission" date="2024-01" db="EMBL/GenBank/DDBJ databases">
        <title>The genomes of 5 underutilized Papilionoideae crops provide insights into root nodulation and disease resistanc.</title>
        <authorList>
            <person name="Yuan L."/>
        </authorList>
    </citation>
    <scope>NUCLEOTIDE SEQUENCE [LARGE SCALE GENOMIC DNA]</scope>
    <source>
        <strain evidence="1">ZHUSHIDOU_FW_LH</strain>
        <tissue evidence="1">Leaf</tissue>
    </source>
</reference>
<accession>A0AAN9FI45</accession>
<evidence type="ECO:0000313" key="1">
    <source>
        <dbReference type="EMBL" id="KAK7275721.1"/>
    </source>
</evidence>
<organism evidence="1 2">
    <name type="scientific">Crotalaria pallida</name>
    <name type="common">Smooth rattlebox</name>
    <name type="synonym">Crotalaria striata</name>
    <dbReference type="NCBI Taxonomy" id="3830"/>
    <lineage>
        <taxon>Eukaryota</taxon>
        <taxon>Viridiplantae</taxon>
        <taxon>Streptophyta</taxon>
        <taxon>Embryophyta</taxon>
        <taxon>Tracheophyta</taxon>
        <taxon>Spermatophyta</taxon>
        <taxon>Magnoliopsida</taxon>
        <taxon>eudicotyledons</taxon>
        <taxon>Gunneridae</taxon>
        <taxon>Pentapetalae</taxon>
        <taxon>rosids</taxon>
        <taxon>fabids</taxon>
        <taxon>Fabales</taxon>
        <taxon>Fabaceae</taxon>
        <taxon>Papilionoideae</taxon>
        <taxon>50 kb inversion clade</taxon>
        <taxon>genistoids sensu lato</taxon>
        <taxon>core genistoids</taxon>
        <taxon>Crotalarieae</taxon>
        <taxon>Crotalaria</taxon>
    </lineage>
</organism>
<sequence>MITKRGLTHLKPGKIIMGPSQDQCNGKPKLLTHLKLESLIVQRFVASQYAAEEQWKSQETERGEEPIMKKIDRVGGPAPYATASQRSFLSPSFLFLIGSPPPYSFRSSSSLFLTFPKNQTYKSN</sequence>
<evidence type="ECO:0000313" key="2">
    <source>
        <dbReference type="Proteomes" id="UP001372338"/>
    </source>
</evidence>
<comment type="caution">
    <text evidence="1">The sequence shown here is derived from an EMBL/GenBank/DDBJ whole genome shotgun (WGS) entry which is preliminary data.</text>
</comment>